<dbReference type="InterPro" id="IPR057369">
    <property type="entry name" value="VG15"/>
</dbReference>
<accession>A0A8S5LB59</accession>
<name>A0A8S5LB59_9CAUD</name>
<dbReference type="EMBL" id="BK014672">
    <property type="protein sequence ID" value="DAD67202.1"/>
    <property type="molecule type" value="Genomic_DNA"/>
</dbReference>
<proteinExistence type="predicted"/>
<protein>
    <submittedName>
        <fullName evidence="1">Minor capsid protein</fullName>
    </submittedName>
</protein>
<dbReference type="Pfam" id="PF25310">
    <property type="entry name" value="VG15"/>
    <property type="match status" value="1"/>
</dbReference>
<sequence length="300" mass="33912">MNLAELEAAQAANVAPVIRSVTTTFAGYASRQVTLPIWRLLLQTIFPQVASRYTYGANLARRLYEKERAKVTDAPMPNRPLPRLSFERFVKDMEEIRPLMMKPNTTANEVARAALRVARTVENGGRREILRAVSDVDEALDDQIIWEEDDEFTSSEISLDDLHDEVNAKREAQGKSRLVRGWARVPTGAETCGWCWMLASRGPVYKTAKTAGARFEFDAGGGELVGEQMNAWHDGCDCKIVPVFTTRSWEGRERWQAAEALWNDVTRRQGYRGHEARKAFRREVEAGRIQELLQDAQVAA</sequence>
<organism evidence="1">
    <name type="scientific">Siphoviridae sp. ctXOZ1</name>
    <dbReference type="NCBI Taxonomy" id="2823585"/>
    <lineage>
        <taxon>Viruses</taxon>
        <taxon>Duplodnaviria</taxon>
        <taxon>Heunggongvirae</taxon>
        <taxon>Uroviricota</taxon>
        <taxon>Caudoviricetes</taxon>
    </lineage>
</organism>
<evidence type="ECO:0000313" key="1">
    <source>
        <dbReference type="EMBL" id="DAD67202.1"/>
    </source>
</evidence>
<reference evidence="1" key="1">
    <citation type="journal article" date="2021" name="Proc. Natl. Acad. Sci. U.S.A.">
        <title>A Catalog of Tens of Thousands of Viruses from Human Metagenomes Reveals Hidden Associations with Chronic Diseases.</title>
        <authorList>
            <person name="Tisza M.J."/>
            <person name="Buck C.B."/>
        </authorList>
    </citation>
    <scope>NUCLEOTIDE SEQUENCE</scope>
    <source>
        <strain evidence="1">CtXOZ1</strain>
    </source>
</reference>